<keyword evidence="4 5" id="KW-0732">Signal</keyword>
<dbReference type="GO" id="GO:0030288">
    <property type="term" value="C:outer membrane-bounded periplasmic space"/>
    <property type="evidence" value="ECO:0007669"/>
    <property type="project" value="UniProtKB-ARBA"/>
</dbReference>
<dbReference type="AlphaFoldDB" id="A0A845BH07"/>
<evidence type="ECO:0000256" key="3">
    <source>
        <dbReference type="ARBA" id="ARBA00022448"/>
    </source>
</evidence>
<dbReference type="EMBL" id="SNVJ01000012">
    <property type="protein sequence ID" value="MXP64492.1"/>
    <property type="molecule type" value="Genomic_DNA"/>
</dbReference>
<dbReference type="Gene3D" id="3.10.105.10">
    <property type="entry name" value="Dipeptide-binding Protein, Domain 3"/>
    <property type="match status" value="1"/>
</dbReference>
<dbReference type="GO" id="GO:1904680">
    <property type="term" value="F:peptide transmembrane transporter activity"/>
    <property type="evidence" value="ECO:0007669"/>
    <property type="project" value="TreeGrafter"/>
</dbReference>
<dbReference type="SUPFAM" id="SSF53850">
    <property type="entry name" value="Periplasmic binding protein-like II"/>
    <property type="match status" value="1"/>
</dbReference>
<dbReference type="GO" id="GO:0043190">
    <property type="term" value="C:ATP-binding cassette (ABC) transporter complex"/>
    <property type="evidence" value="ECO:0007669"/>
    <property type="project" value="InterPro"/>
</dbReference>
<dbReference type="CDD" id="cd08512">
    <property type="entry name" value="PBP2_NikA_DppA_OppA_like_7"/>
    <property type="match status" value="1"/>
</dbReference>
<gene>
    <name evidence="7" type="ORF">E0493_14165</name>
</gene>
<evidence type="ECO:0000256" key="4">
    <source>
        <dbReference type="ARBA" id="ARBA00022729"/>
    </source>
</evidence>
<accession>A0A845BH07</accession>
<dbReference type="Proteomes" id="UP000460715">
    <property type="component" value="Unassembled WGS sequence"/>
</dbReference>
<dbReference type="PIRSF" id="PIRSF002741">
    <property type="entry name" value="MppA"/>
    <property type="match status" value="1"/>
</dbReference>
<protein>
    <submittedName>
        <fullName evidence="7">ABC transporter substrate-binding protein</fullName>
    </submittedName>
</protein>
<dbReference type="RefSeq" id="WP_160937717.1">
    <property type="nucleotide sequence ID" value="NZ_SNVJ01000012.1"/>
</dbReference>
<comment type="subcellular location">
    <subcellularLocation>
        <location evidence="1">Periplasm</location>
    </subcellularLocation>
</comment>
<evidence type="ECO:0000256" key="1">
    <source>
        <dbReference type="ARBA" id="ARBA00004418"/>
    </source>
</evidence>
<evidence type="ECO:0000256" key="2">
    <source>
        <dbReference type="ARBA" id="ARBA00005695"/>
    </source>
</evidence>
<feature type="signal peptide" evidence="5">
    <location>
        <begin position="1"/>
        <end position="27"/>
    </location>
</feature>
<keyword evidence="8" id="KW-1185">Reference proteome</keyword>
<proteinExistence type="inferred from homology"/>
<dbReference type="PANTHER" id="PTHR30290">
    <property type="entry name" value="PERIPLASMIC BINDING COMPONENT OF ABC TRANSPORTER"/>
    <property type="match status" value="1"/>
</dbReference>
<evidence type="ECO:0000313" key="8">
    <source>
        <dbReference type="Proteomes" id="UP000460715"/>
    </source>
</evidence>
<organism evidence="7 8">
    <name type="scientific">Teichococcus coralli</name>
    <dbReference type="NCBI Taxonomy" id="2545983"/>
    <lineage>
        <taxon>Bacteria</taxon>
        <taxon>Pseudomonadati</taxon>
        <taxon>Pseudomonadota</taxon>
        <taxon>Alphaproteobacteria</taxon>
        <taxon>Acetobacterales</taxon>
        <taxon>Roseomonadaceae</taxon>
        <taxon>Roseomonas</taxon>
    </lineage>
</organism>
<dbReference type="OrthoDB" id="9803988at2"/>
<sequence>MLTRRSMLLASAAAATLPAGLPTGLLAPGAAAQTPPNVLVFAKQIDDIISLDPQEAFEYTASEIAGNVYQKLVTTPNSDPSKIEGELAEKWEASGDNKTFTFTLKDGPKFASGKPVTAEDVAFSLTRAVAMNKPPAFIINQFGFTKDNAAERIRATGPKTLVLTTAEPTSLSFLLYCLSAAVGSVVEKATVMSHAQKDDKGGDDWGNGWLKQNSAGSGSFAVRQWKASESVVLEANPHSDAAPKVRRIIMRHMADPSAQLLGLQKGDVDIARNLVADQIKQVQSDPKFSVQSARKASLMYLSLNQKNPNLAKPEVRQAIKLALDYEGIQKNIVPTTYAVHQAFLPAGLPGAVTDLPFKQNIAEAKALLAKAGLPNGFEVSFDYASAAPSSDIAQAVQANLAAIGIRLSMLPGEMRAVITKTRARQHDIAMLRWGSDYFDPNSNAEAYSINLDNSDNAKNRTIAWRASWEIPELSARAIAAREETDSEKRTQMYEDLQRDHQKVSPFVIMLQEIEVAVSRAGVTGFDMGPMNDRHSYTNITKA</sequence>
<dbReference type="InterPro" id="IPR006311">
    <property type="entry name" value="TAT_signal"/>
</dbReference>
<dbReference type="InterPro" id="IPR000914">
    <property type="entry name" value="SBP_5_dom"/>
</dbReference>
<feature type="domain" description="Solute-binding protein family 5" evidence="6">
    <location>
        <begin position="82"/>
        <end position="448"/>
    </location>
</feature>
<dbReference type="Gene3D" id="3.40.190.10">
    <property type="entry name" value="Periplasmic binding protein-like II"/>
    <property type="match status" value="1"/>
</dbReference>
<dbReference type="GO" id="GO:0015833">
    <property type="term" value="P:peptide transport"/>
    <property type="evidence" value="ECO:0007669"/>
    <property type="project" value="TreeGrafter"/>
</dbReference>
<feature type="chain" id="PRO_5032866894" evidence="5">
    <location>
        <begin position="28"/>
        <end position="542"/>
    </location>
</feature>
<evidence type="ECO:0000259" key="6">
    <source>
        <dbReference type="Pfam" id="PF00496"/>
    </source>
</evidence>
<comment type="caution">
    <text evidence="7">The sequence shown here is derived from an EMBL/GenBank/DDBJ whole genome shotgun (WGS) entry which is preliminary data.</text>
</comment>
<dbReference type="PANTHER" id="PTHR30290:SF10">
    <property type="entry name" value="PERIPLASMIC OLIGOPEPTIDE-BINDING PROTEIN-RELATED"/>
    <property type="match status" value="1"/>
</dbReference>
<reference evidence="7 8" key="1">
    <citation type="submission" date="2019-03" db="EMBL/GenBank/DDBJ databases">
        <title>Roseomonas sp. a novel Roseomonas species isolated from Sea whip Gorgonian.</title>
        <authorList>
            <person name="Li F."/>
            <person name="Pan X."/>
            <person name="Huang S."/>
            <person name="Li Z."/>
            <person name="Meng B."/>
        </authorList>
    </citation>
    <scope>NUCLEOTIDE SEQUENCE [LARGE SCALE GENOMIC DNA]</scope>
    <source>
        <strain evidence="7 8">M0104</strain>
    </source>
</reference>
<evidence type="ECO:0000256" key="5">
    <source>
        <dbReference type="SAM" id="SignalP"/>
    </source>
</evidence>
<dbReference type="Pfam" id="PF00496">
    <property type="entry name" value="SBP_bac_5"/>
    <property type="match status" value="1"/>
</dbReference>
<dbReference type="InterPro" id="IPR030678">
    <property type="entry name" value="Peptide/Ni-bd"/>
</dbReference>
<name>A0A845BH07_9PROT</name>
<keyword evidence="3" id="KW-0813">Transport</keyword>
<dbReference type="InterPro" id="IPR039424">
    <property type="entry name" value="SBP_5"/>
</dbReference>
<dbReference type="PROSITE" id="PS51318">
    <property type="entry name" value="TAT"/>
    <property type="match status" value="1"/>
</dbReference>
<comment type="similarity">
    <text evidence="2">Belongs to the bacterial solute-binding protein 5 family.</text>
</comment>
<dbReference type="Gene3D" id="3.90.76.10">
    <property type="entry name" value="Dipeptide-binding Protein, Domain 1"/>
    <property type="match status" value="1"/>
</dbReference>
<evidence type="ECO:0000313" key="7">
    <source>
        <dbReference type="EMBL" id="MXP64492.1"/>
    </source>
</evidence>